<evidence type="ECO:0008006" key="6">
    <source>
        <dbReference type="Google" id="ProtNLM"/>
    </source>
</evidence>
<proteinExistence type="predicted"/>
<keyword evidence="2" id="KW-0812">Transmembrane</keyword>
<dbReference type="AlphaFoldDB" id="A0AB34IIT6"/>
<dbReference type="Proteomes" id="UP001515480">
    <property type="component" value="Unassembled WGS sequence"/>
</dbReference>
<feature type="compositionally biased region" description="Pro residues" evidence="1">
    <location>
        <begin position="50"/>
        <end position="59"/>
    </location>
</feature>
<evidence type="ECO:0000256" key="3">
    <source>
        <dbReference type="SAM" id="SignalP"/>
    </source>
</evidence>
<feature type="compositionally biased region" description="Basic and acidic residues" evidence="1">
    <location>
        <begin position="287"/>
        <end position="307"/>
    </location>
</feature>
<comment type="caution">
    <text evidence="4">The sequence shown here is derived from an EMBL/GenBank/DDBJ whole genome shotgun (WGS) entry which is preliminary data.</text>
</comment>
<feature type="region of interest" description="Disordered" evidence="1">
    <location>
        <begin position="32"/>
        <end position="93"/>
    </location>
</feature>
<protein>
    <recommendedName>
        <fullName evidence="6">H(+)-exporting diphosphatase</fullName>
    </recommendedName>
</protein>
<organism evidence="4 5">
    <name type="scientific">Prymnesium parvum</name>
    <name type="common">Toxic golden alga</name>
    <dbReference type="NCBI Taxonomy" id="97485"/>
    <lineage>
        <taxon>Eukaryota</taxon>
        <taxon>Haptista</taxon>
        <taxon>Haptophyta</taxon>
        <taxon>Prymnesiophyceae</taxon>
        <taxon>Prymnesiales</taxon>
        <taxon>Prymnesiaceae</taxon>
        <taxon>Prymnesium</taxon>
    </lineage>
</organism>
<evidence type="ECO:0000256" key="2">
    <source>
        <dbReference type="SAM" id="Phobius"/>
    </source>
</evidence>
<feature type="transmembrane region" description="Helical" evidence="2">
    <location>
        <begin position="229"/>
        <end position="253"/>
    </location>
</feature>
<keyword evidence="2" id="KW-0472">Membrane</keyword>
<evidence type="ECO:0000313" key="5">
    <source>
        <dbReference type="Proteomes" id="UP001515480"/>
    </source>
</evidence>
<accession>A0AB34IIT6</accession>
<dbReference type="EMBL" id="JBGBPQ010000024">
    <property type="protein sequence ID" value="KAL1500104.1"/>
    <property type="molecule type" value="Genomic_DNA"/>
</dbReference>
<keyword evidence="5" id="KW-1185">Reference proteome</keyword>
<feature type="compositionally biased region" description="Pro residues" evidence="1">
    <location>
        <begin position="67"/>
        <end position="93"/>
    </location>
</feature>
<feature type="transmembrane region" description="Helical" evidence="2">
    <location>
        <begin position="142"/>
        <end position="160"/>
    </location>
</feature>
<keyword evidence="3" id="KW-0732">Signal</keyword>
<reference evidence="4 5" key="1">
    <citation type="journal article" date="2024" name="Science">
        <title>Giant polyketide synthase enzymes in the biosynthesis of giant marine polyether toxins.</title>
        <authorList>
            <person name="Fallon T.R."/>
            <person name="Shende V.V."/>
            <person name="Wierzbicki I.H."/>
            <person name="Pendleton A.L."/>
            <person name="Watervoot N.F."/>
            <person name="Auber R.P."/>
            <person name="Gonzalez D.J."/>
            <person name="Wisecaver J.H."/>
            <person name="Moore B.S."/>
        </authorList>
    </citation>
    <scope>NUCLEOTIDE SEQUENCE [LARGE SCALE GENOMIC DNA]</scope>
    <source>
        <strain evidence="4 5">12B1</strain>
    </source>
</reference>
<feature type="signal peptide" evidence="3">
    <location>
        <begin position="1"/>
        <end position="19"/>
    </location>
</feature>
<keyword evidence="2" id="KW-1133">Transmembrane helix</keyword>
<evidence type="ECO:0000313" key="4">
    <source>
        <dbReference type="EMBL" id="KAL1500104.1"/>
    </source>
</evidence>
<evidence type="ECO:0000256" key="1">
    <source>
        <dbReference type="SAM" id="MobiDB-lite"/>
    </source>
</evidence>
<feature type="region of interest" description="Disordered" evidence="1">
    <location>
        <begin position="262"/>
        <end position="314"/>
    </location>
</feature>
<sequence length="314" mass="32117">MAAALACVVLGAMLEQATPELYGVGRALSDDYSSGFESGSGSGYGSGEFPNPPPRPPPLVVVSPSTSSPPPPRGTPTPRIPIISSPPPSPVVPPGAPGAQSFIRYVVVITLIASGNINDYTPAILGEMGQLLAAKANVSSTAASLSVIAASVVIIARIIMASESAMNEAQIGLASELRTAQTATAFFSTVANGNVTIIYTPLIEAATERLVYQPPPPSPSDDGGLSSGVLVGVTVGPGIAVLVGCCFAFYYFIYEPQTAPPKKTPTTAVKKKGSDSESEASTGTRGDSSRGVERSLSRGECTADRGKNRQIAHV</sequence>
<gene>
    <name evidence="4" type="ORF">AB1Y20_012777</name>
</gene>
<name>A0AB34IIT6_PRYPA</name>
<feature type="chain" id="PRO_5044245700" description="H(+)-exporting diphosphatase" evidence="3">
    <location>
        <begin position="20"/>
        <end position="314"/>
    </location>
</feature>